<dbReference type="SMART" id="SM00850">
    <property type="entry name" value="LytTR"/>
    <property type="match status" value="1"/>
</dbReference>
<dbReference type="InterPro" id="IPR046947">
    <property type="entry name" value="LytR-like"/>
</dbReference>
<dbReference type="Gene3D" id="2.40.50.1020">
    <property type="entry name" value="LytTr DNA-binding domain"/>
    <property type="match status" value="1"/>
</dbReference>
<dbReference type="KEGG" id="srho:HH216_23395"/>
<dbReference type="PROSITE" id="PS50930">
    <property type="entry name" value="HTH_LYTTR"/>
    <property type="match status" value="1"/>
</dbReference>
<organism evidence="4 5">
    <name type="scientific">Spirosoma rhododendri</name>
    <dbReference type="NCBI Taxonomy" id="2728024"/>
    <lineage>
        <taxon>Bacteria</taxon>
        <taxon>Pseudomonadati</taxon>
        <taxon>Bacteroidota</taxon>
        <taxon>Cytophagia</taxon>
        <taxon>Cytophagales</taxon>
        <taxon>Cytophagaceae</taxon>
        <taxon>Spirosoma</taxon>
    </lineage>
</organism>
<evidence type="ECO:0000313" key="5">
    <source>
        <dbReference type="Proteomes" id="UP000501128"/>
    </source>
</evidence>
<dbReference type="PROSITE" id="PS50110">
    <property type="entry name" value="RESPONSE_REGULATORY"/>
    <property type="match status" value="1"/>
</dbReference>
<proteinExistence type="predicted"/>
<evidence type="ECO:0000259" key="2">
    <source>
        <dbReference type="PROSITE" id="PS50110"/>
    </source>
</evidence>
<keyword evidence="1" id="KW-0597">Phosphoprotein</keyword>
<feature type="domain" description="Response regulatory" evidence="2">
    <location>
        <begin position="6"/>
        <end position="119"/>
    </location>
</feature>
<dbReference type="Pfam" id="PF00072">
    <property type="entry name" value="Response_reg"/>
    <property type="match status" value="1"/>
</dbReference>
<feature type="domain" description="HTH LytTR-type" evidence="3">
    <location>
        <begin position="154"/>
        <end position="253"/>
    </location>
</feature>
<dbReference type="GO" id="GO:0003677">
    <property type="term" value="F:DNA binding"/>
    <property type="evidence" value="ECO:0007669"/>
    <property type="project" value="InterPro"/>
</dbReference>
<dbReference type="SUPFAM" id="SSF52172">
    <property type="entry name" value="CheY-like"/>
    <property type="match status" value="1"/>
</dbReference>
<dbReference type="Gene3D" id="3.40.50.2300">
    <property type="match status" value="1"/>
</dbReference>
<dbReference type="PANTHER" id="PTHR37299">
    <property type="entry name" value="TRANSCRIPTIONAL REGULATOR-RELATED"/>
    <property type="match status" value="1"/>
</dbReference>
<protein>
    <submittedName>
        <fullName evidence="4">Response regulator transcription factor</fullName>
    </submittedName>
</protein>
<dbReference type="GO" id="GO:0000156">
    <property type="term" value="F:phosphorelay response regulator activity"/>
    <property type="evidence" value="ECO:0007669"/>
    <property type="project" value="InterPro"/>
</dbReference>
<accession>A0A7L5DRG8</accession>
<dbReference type="EMBL" id="CP051677">
    <property type="protein sequence ID" value="QJD81039.1"/>
    <property type="molecule type" value="Genomic_DNA"/>
</dbReference>
<dbReference type="InterPro" id="IPR011006">
    <property type="entry name" value="CheY-like_superfamily"/>
</dbReference>
<dbReference type="RefSeq" id="WP_169553058.1">
    <property type="nucleotide sequence ID" value="NZ_CP051677.1"/>
</dbReference>
<evidence type="ECO:0000313" key="4">
    <source>
        <dbReference type="EMBL" id="QJD81039.1"/>
    </source>
</evidence>
<dbReference type="AlphaFoldDB" id="A0A7L5DRG8"/>
<dbReference type="InterPro" id="IPR001789">
    <property type="entry name" value="Sig_transdc_resp-reg_receiver"/>
</dbReference>
<keyword evidence="5" id="KW-1185">Reference proteome</keyword>
<dbReference type="Pfam" id="PF04397">
    <property type="entry name" value="LytTR"/>
    <property type="match status" value="1"/>
</dbReference>
<dbReference type="Proteomes" id="UP000501128">
    <property type="component" value="Chromosome"/>
</dbReference>
<feature type="modified residue" description="4-aspartylphosphate" evidence="1">
    <location>
        <position position="57"/>
    </location>
</feature>
<dbReference type="PANTHER" id="PTHR37299:SF1">
    <property type="entry name" value="STAGE 0 SPORULATION PROTEIN A HOMOLOG"/>
    <property type="match status" value="1"/>
</dbReference>
<name>A0A7L5DRG8_9BACT</name>
<dbReference type="SMART" id="SM00448">
    <property type="entry name" value="REC"/>
    <property type="match status" value="1"/>
</dbReference>
<gene>
    <name evidence="4" type="ORF">HH216_23395</name>
</gene>
<dbReference type="InterPro" id="IPR007492">
    <property type="entry name" value="LytTR_DNA-bd_dom"/>
</dbReference>
<sequence>MNRTLSCYLLDDESPAHVILSKYISRVPYLTLAGQSYDPFEGLDQVQALKPDVLFLDVEMPFMTGVEFLKSLPLPHPVVVMVTASPQFAADTYNFDSVTHYLLKPVGFDKFLEAVNRVTKRLGFTPDPDSSVLTPPPIRTPTPPVDSRETVPYFLIKEDKKLIRVAPEDIVFAEGMKDYIKLHLTTRVLITHMTMSKLVDMLPPSQFLRINRSYLIRRQAIKEIDGNTITTLDGKQVTIGVTYRDRVMEELKKNMM</sequence>
<evidence type="ECO:0000256" key="1">
    <source>
        <dbReference type="PROSITE-ProRule" id="PRU00169"/>
    </source>
</evidence>
<evidence type="ECO:0000259" key="3">
    <source>
        <dbReference type="PROSITE" id="PS50930"/>
    </source>
</evidence>
<reference evidence="4 5" key="1">
    <citation type="submission" date="2020-04" db="EMBL/GenBank/DDBJ databases">
        <title>Genome sequencing of novel species.</title>
        <authorList>
            <person name="Heo J."/>
            <person name="Kim S.-J."/>
            <person name="Kim J.-S."/>
            <person name="Hong S.-B."/>
            <person name="Kwon S.-W."/>
        </authorList>
    </citation>
    <scope>NUCLEOTIDE SEQUENCE [LARGE SCALE GENOMIC DNA]</scope>
    <source>
        <strain evidence="4 5">CJU-R4</strain>
    </source>
</reference>